<feature type="compositionally biased region" description="Low complexity" evidence="1">
    <location>
        <begin position="176"/>
        <end position="195"/>
    </location>
</feature>
<comment type="caution">
    <text evidence="3">The sequence shown here is derived from an EMBL/GenBank/DDBJ whole genome shotgun (WGS) entry which is preliminary data.</text>
</comment>
<dbReference type="PANTHER" id="PTHR34409:SF1">
    <property type="entry name" value="MYB-LIKE DOMAIN-CONTAINING PROTEIN"/>
    <property type="match status" value="1"/>
</dbReference>
<dbReference type="Proteomes" id="UP000434957">
    <property type="component" value="Unassembled WGS sequence"/>
</dbReference>
<sequence length="327" mass="36285">MMSKQAGSMNYKMNEVNRMLQLVSEYIPLGRDEWERLATTYNGSRGRGWAKRDFESLRRKFKQLYCTRKPTGVSTMPPHIEGAHREKANVVEMDDEADADPDQDRTSNQPDYCFEFDPDESLSDQDGDGGRGLGGIANTPRPAPTRVARSGNPVTATNARSSTKKTTRNTNINGVSAGTASAKASTTPDAASTTSPLRSRDEREAARYPKLKSYSNRLGGVNLAALRDTVTQKRAAEGEEDLLEASYAKAKRIRAMKATTALKQKLETMEQASSSMGDGLLKPMMIMCEESEQRTEARLRSTESVQTSWRLSNVAAKRREMRANARR</sequence>
<evidence type="ECO:0000256" key="1">
    <source>
        <dbReference type="SAM" id="MobiDB-lite"/>
    </source>
</evidence>
<organism evidence="3 4">
    <name type="scientific">Phytophthora rubi</name>
    <dbReference type="NCBI Taxonomy" id="129364"/>
    <lineage>
        <taxon>Eukaryota</taxon>
        <taxon>Sar</taxon>
        <taxon>Stramenopiles</taxon>
        <taxon>Oomycota</taxon>
        <taxon>Peronosporomycetes</taxon>
        <taxon>Peronosporales</taxon>
        <taxon>Peronosporaceae</taxon>
        <taxon>Phytophthora</taxon>
    </lineage>
</organism>
<feature type="region of interest" description="Disordered" evidence="1">
    <location>
        <begin position="96"/>
        <end position="206"/>
    </location>
</feature>
<evidence type="ECO:0000313" key="3">
    <source>
        <dbReference type="EMBL" id="KAE9344435.1"/>
    </source>
</evidence>
<dbReference type="EMBL" id="QXFT01000421">
    <property type="protein sequence ID" value="KAE9344435.1"/>
    <property type="molecule type" value="Genomic_DNA"/>
</dbReference>
<keyword evidence="4" id="KW-1185">Reference proteome</keyword>
<dbReference type="PANTHER" id="PTHR34409">
    <property type="entry name" value="SET DOMAIN-CONTAINING PROTEIN"/>
    <property type="match status" value="1"/>
</dbReference>
<dbReference type="Pfam" id="PF20681">
    <property type="entry name" value="DUF6818"/>
    <property type="match status" value="1"/>
</dbReference>
<name>A0A6A4FIT7_9STRA</name>
<dbReference type="AlphaFoldDB" id="A0A6A4FIT7"/>
<proteinExistence type="predicted"/>
<reference evidence="3 4" key="1">
    <citation type="submission" date="2018-08" db="EMBL/GenBank/DDBJ databases">
        <title>Genomic investigation of the strawberry pathogen Phytophthora fragariae indicates pathogenicity is determined by transcriptional variation in three key races.</title>
        <authorList>
            <person name="Adams T.M."/>
            <person name="Armitage A.D."/>
            <person name="Sobczyk M.K."/>
            <person name="Bates H.J."/>
            <person name="Dunwell J.M."/>
            <person name="Nellist C.F."/>
            <person name="Harrison R.J."/>
        </authorList>
    </citation>
    <scope>NUCLEOTIDE SEQUENCE [LARGE SCALE GENOMIC DNA]</scope>
    <source>
        <strain evidence="3 4">SCRP333</strain>
    </source>
</reference>
<evidence type="ECO:0000259" key="2">
    <source>
        <dbReference type="Pfam" id="PF20681"/>
    </source>
</evidence>
<gene>
    <name evidence="3" type="ORF">PR003_g8467</name>
</gene>
<accession>A0A6A4FIT7</accession>
<evidence type="ECO:0000313" key="4">
    <source>
        <dbReference type="Proteomes" id="UP000434957"/>
    </source>
</evidence>
<feature type="domain" description="DUF6818" evidence="2">
    <location>
        <begin position="28"/>
        <end position="101"/>
    </location>
</feature>
<protein>
    <recommendedName>
        <fullName evidence="2">DUF6818 domain-containing protein</fullName>
    </recommendedName>
</protein>
<dbReference type="InterPro" id="IPR049203">
    <property type="entry name" value="DUF6818"/>
</dbReference>
<feature type="compositionally biased region" description="Acidic residues" evidence="1">
    <location>
        <begin position="114"/>
        <end position="127"/>
    </location>
</feature>
<feature type="compositionally biased region" description="Polar residues" evidence="1">
    <location>
        <begin position="152"/>
        <end position="161"/>
    </location>
</feature>